<name>A0A517NJS9_9BACT</name>
<dbReference type="KEGG" id="rlc:K227x_58150"/>
<gene>
    <name evidence="1" type="ORF">K227x_58150</name>
</gene>
<reference evidence="1 2" key="1">
    <citation type="submission" date="2019-02" db="EMBL/GenBank/DDBJ databases">
        <title>Deep-cultivation of Planctomycetes and their phenomic and genomic characterization uncovers novel biology.</title>
        <authorList>
            <person name="Wiegand S."/>
            <person name="Jogler M."/>
            <person name="Boedeker C."/>
            <person name="Pinto D."/>
            <person name="Vollmers J."/>
            <person name="Rivas-Marin E."/>
            <person name="Kohn T."/>
            <person name="Peeters S.H."/>
            <person name="Heuer A."/>
            <person name="Rast P."/>
            <person name="Oberbeckmann S."/>
            <person name="Bunk B."/>
            <person name="Jeske O."/>
            <person name="Meyerdierks A."/>
            <person name="Storesund J.E."/>
            <person name="Kallscheuer N."/>
            <person name="Luecker S."/>
            <person name="Lage O.M."/>
            <person name="Pohl T."/>
            <person name="Merkel B.J."/>
            <person name="Hornburger P."/>
            <person name="Mueller R.-W."/>
            <person name="Bruemmer F."/>
            <person name="Labrenz M."/>
            <person name="Spormann A.M."/>
            <person name="Op den Camp H."/>
            <person name="Overmann J."/>
            <person name="Amann R."/>
            <person name="Jetten M.S.M."/>
            <person name="Mascher T."/>
            <person name="Medema M.H."/>
            <person name="Devos D.P."/>
            <person name="Kaster A.-K."/>
            <person name="Ovreas L."/>
            <person name="Rohde M."/>
            <person name="Galperin M.Y."/>
            <person name="Jogler C."/>
        </authorList>
    </citation>
    <scope>NUCLEOTIDE SEQUENCE [LARGE SCALE GENOMIC DNA]</scope>
    <source>
        <strain evidence="1 2">K22_7</strain>
    </source>
</reference>
<accession>A0A517NJS9</accession>
<dbReference type="EMBL" id="CP036525">
    <property type="protein sequence ID" value="QDT07388.1"/>
    <property type="molecule type" value="Genomic_DNA"/>
</dbReference>
<protein>
    <submittedName>
        <fullName evidence="1">Uncharacterized protein</fullName>
    </submittedName>
</protein>
<dbReference type="AlphaFoldDB" id="A0A517NJS9"/>
<evidence type="ECO:0000313" key="2">
    <source>
        <dbReference type="Proteomes" id="UP000318538"/>
    </source>
</evidence>
<evidence type="ECO:0000313" key="1">
    <source>
        <dbReference type="EMBL" id="QDT07388.1"/>
    </source>
</evidence>
<sequence length="60" mass="6594">MNTQIISEFGTLEVGDSFTSEGETYTKVDRTFASSGDNKKFRFYTDDKVVPQQSSGTSAS</sequence>
<dbReference type="RefSeq" id="WP_145175281.1">
    <property type="nucleotide sequence ID" value="NZ_CP036525.1"/>
</dbReference>
<organism evidence="1 2">
    <name type="scientific">Rubripirellula lacrimiformis</name>
    <dbReference type="NCBI Taxonomy" id="1930273"/>
    <lineage>
        <taxon>Bacteria</taxon>
        <taxon>Pseudomonadati</taxon>
        <taxon>Planctomycetota</taxon>
        <taxon>Planctomycetia</taxon>
        <taxon>Pirellulales</taxon>
        <taxon>Pirellulaceae</taxon>
        <taxon>Rubripirellula</taxon>
    </lineage>
</organism>
<dbReference type="Proteomes" id="UP000318538">
    <property type="component" value="Chromosome"/>
</dbReference>
<proteinExistence type="predicted"/>
<keyword evidence="2" id="KW-1185">Reference proteome</keyword>